<keyword evidence="4" id="KW-1185">Reference proteome</keyword>
<dbReference type="EMBL" id="BRXU01000018">
    <property type="protein sequence ID" value="GLC57160.1"/>
    <property type="molecule type" value="Genomic_DNA"/>
</dbReference>
<keyword evidence="2" id="KW-1133">Transmembrane helix</keyword>
<comment type="caution">
    <text evidence="3">The sequence shown here is derived from an EMBL/GenBank/DDBJ whole genome shotgun (WGS) entry which is preliminary data.</text>
</comment>
<reference evidence="3 4" key="1">
    <citation type="journal article" date="2023" name="Commun. Biol.">
        <title>Reorganization of the ancestral sex-determining regions during the evolution of trioecy in Pleodorina starrii.</title>
        <authorList>
            <person name="Takahashi K."/>
            <person name="Suzuki S."/>
            <person name="Kawai-Toyooka H."/>
            <person name="Yamamoto K."/>
            <person name="Hamaji T."/>
            <person name="Ootsuki R."/>
            <person name="Yamaguchi H."/>
            <person name="Kawachi M."/>
            <person name="Higashiyama T."/>
            <person name="Nozaki H."/>
        </authorList>
    </citation>
    <scope>NUCLEOTIDE SEQUENCE [LARGE SCALE GENOMIC DNA]</scope>
    <source>
        <strain evidence="3 4">NIES-4479</strain>
    </source>
</reference>
<accession>A0A9W6BSJ0</accession>
<feature type="transmembrane region" description="Helical" evidence="2">
    <location>
        <begin position="118"/>
        <end position="141"/>
    </location>
</feature>
<protein>
    <submittedName>
        <fullName evidence="3">Uncharacterized protein</fullName>
    </submittedName>
</protein>
<feature type="region of interest" description="Disordered" evidence="1">
    <location>
        <begin position="274"/>
        <end position="307"/>
    </location>
</feature>
<feature type="compositionally biased region" description="Gly residues" evidence="1">
    <location>
        <begin position="283"/>
        <end position="299"/>
    </location>
</feature>
<gene>
    <name evidence="3" type="primary">PLESTBF000591</name>
    <name evidence="3" type="ORF">PLESTB_001193800</name>
</gene>
<evidence type="ECO:0000313" key="3">
    <source>
        <dbReference type="EMBL" id="GLC57160.1"/>
    </source>
</evidence>
<name>A0A9W6BSJ0_9CHLO</name>
<dbReference type="Proteomes" id="UP001165080">
    <property type="component" value="Unassembled WGS sequence"/>
</dbReference>
<dbReference type="AlphaFoldDB" id="A0A9W6BSJ0"/>
<feature type="transmembrane region" description="Helical" evidence="2">
    <location>
        <begin position="68"/>
        <end position="88"/>
    </location>
</feature>
<keyword evidence="2" id="KW-0472">Membrane</keyword>
<evidence type="ECO:0000313" key="4">
    <source>
        <dbReference type="Proteomes" id="UP001165080"/>
    </source>
</evidence>
<feature type="transmembrane region" description="Helical" evidence="2">
    <location>
        <begin position="12"/>
        <end position="37"/>
    </location>
</feature>
<evidence type="ECO:0000256" key="2">
    <source>
        <dbReference type="SAM" id="Phobius"/>
    </source>
</evidence>
<feature type="transmembrane region" description="Helical" evidence="2">
    <location>
        <begin position="208"/>
        <end position="229"/>
    </location>
</feature>
<sequence>MGLPFPPRQRPAVHYFPIFATVLMLASIIGICVWIHYTQAMIYSIAAALDVVGNNAGADNYFVLSQSVVATSILFLIYACVIFGLCLWRALLEAEIDHLGEVKDKLQLYQMANLGVRICWLIIMTWLVLLLSGCGIFGVYVSNMRYLVRTTLENQNTVGAPVRTGAYPDCPATCVDLYVVDYIDVPLSQACVCSPSALKSILGHLNNAVAGAPGCFVGAFMMYVVAGFWRSELSKHHAFVMKEQDVAARLSGGEAPVAKGGLVEMGLRRGPAGGANGYRPLAGGPGGGGRGGGRGGAGRGRGRGEEG</sequence>
<evidence type="ECO:0000256" key="1">
    <source>
        <dbReference type="SAM" id="MobiDB-lite"/>
    </source>
</evidence>
<proteinExistence type="predicted"/>
<organism evidence="3 4">
    <name type="scientific">Pleodorina starrii</name>
    <dbReference type="NCBI Taxonomy" id="330485"/>
    <lineage>
        <taxon>Eukaryota</taxon>
        <taxon>Viridiplantae</taxon>
        <taxon>Chlorophyta</taxon>
        <taxon>core chlorophytes</taxon>
        <taxon>Chlorophyceae</taxon>
        <taxon>CS clade</taxon>
        <taxon>Chlamydomonadales</taxon>
        <taxon>Volvocaceae</taxon>
        <taxon>Pleodorina</taxon>
    </lineage>
</organism>
<keyword evidence="2" id="KW-0812">Transmembrane</keyword>